<name>A0A1I7G2U9_9GAMM</name>
<feature type="compositionally biased region" description="Gly residues" evidence="1">
    <location>
        <begin position="111"/>
        <end position="122"/>
    </location>
</feature>
<feature type="compositionally biased region" description="Gly residues" evidence="1">
    <location>
        <begin position="129"/>
        <end position="158"/>
    </location>
</feature>
<accession>A0A1I7G2U9</accession>
<keyword evidence="4" id="KW-1185">Reference proteome</keyword>
<gene>
    <name evidence="3" type="ORF">SAMN04487955_102205</name>
</gene>
<evidence type="ECO:0000256" key="1">
    <source>
        <dbReference type="SAM" id="MobiDB-lite"/>
    </source>
</evidence>
<feature type="chain" id="PRO_5011705718" evidence="2">
    <location>
        <begin position="32"/>
        <end position="158"/>
    </location>
</feature>
<reference evidence="4" key="1">
    <citation type="submission" date="2016-10" db="EMBL/GenBank/DDBJ databases">
        <authorList>
            <person name="Varghese N."/>
            <person name="Submissions S."/>
        </authorList>
    </citation>
    <scope>NUCLEOTIDE SEQUENCE [LARGE SCALE GENOMIC DNA]</scope>
    <source>
        <strain evidence="4">CGMCC 1.6981</strain>
    </source>
</reference>
<dbReference type="Proteomes" id="UP000198693">
    <property type="component" value="Unassembled WGS sequence"/>
</dbReference>
<feature type="compositionally biased region" description="Acidic residues" evidence="1">
    <location>
        <begin position="54"/>
        <end position="69"/>
    </location>
</feature>
<evidence type="ECO:0000313" key="3">
    <source>
        <dbReference type="EMBL" id="SFU42768.1"/>
    </source>
</evidence>
<organism evidence="3 4">
    <name type="scientific">Halomonas korlensis</name>
    <dbReference type="NCBI Taxonomy" id="463301"/>
    <lineage>
        <taxon>Bacteria</taxon>
        <taxon>Pseudomonadati</taxon>
        <taxon>Pseudomonadota</taxon>
        <taxon>Gammaproteobacteria</taxon>
        <taxon>Oceanospirillales</taxon>
        <taxon>Halomonadaceae</taxon>
        <taxon>Halomonas</taxon>
    </lineage>
</organism>
<feature type="compositionally biased region" description="Low complexity" evidence="1">
    <location>
        <begin position="32"/>
        <end position="41"/>
    </location>
</feature>
<keyword evidence="2" id="KW-0732">Signal</keyword>
<dbReference type="RefSeq" id="WP_089793056.1">
    <property type="nucleotide sequence ID" value="NZ_FPBP01000002.1"/>
</dbReference>
<evidence type="ECO:0000256" key="2">
    <source>
        <dbReference type="SAM" id="SignalP"/>
    </source>
</evidence>
<evidence type="ECO:0000313" key="4">
    <source>
        <dbReference type="Proteomes" id="UP000198693"/>
    </source>
</evidence>
<proteinExistence type="predicted"/>
<dbReference type="EMBL" id="FPBP01000002">
    <property type="protein sequence ID" value="SFU42768.1"/>
    <property type="molecule type" value="Genomic_DNA"/>
</dbReference>
<feature type="region of interest" description="Disordered" evidence="1">
    <location>
        <begin position="32"/>
        <end position="158"/>
    </location>
</feature>
<protein>
    <submittedName>
        <fullName evidence="3">Uncharacterized protein</fullName>
    </submittedName>
</protein>
<dbReference type="AlphaFoldDB" id="A0A1I7G2U9"/>
<feature type="signal peptide" evidence="2">
    <location>
        <begin position="1"/>
        <end position="31"/>
    </location>
</feature>
<sequence>MKRIHDTHSTLRAFGISLLLTGLLGAGAALADDASGSGSTGQEATQGGMGQEGMAEDCPEEMKEEDGECPADWPSDSLGDEMPQENGGKGTTDDTGDTQTEGTGTDSDRTGTGGSGGTGTDGTGTDSIGTGGTGSGTGTSGTGSGGTGAGGMGTGGGN</sequence>